<proteinExistence type="predicted"/>
<evidence type="ECO:0000313" key="3">
    <source>
        <dbReference type="Proteomes" id="UP000250079"/>
    </source>
</evidence>
<keyword evidence="3" id="KW-1185">Reference proteome</keyword>
<gene>
    <name evidence="2" type="ORF">IMCC3135_18810</name>
</gene>
<evidence type="ECO:0000313" key="2">
    <source>
        <dbReference type="EMBL" id="ASJ73841.1"/>
    </source>
</evidence>
<dbReference type="EMBL" id="CP018632">
    <property type="protein sequence ID" value="ASJ73841.1"/>
    <property type="molecule type" value="Genomic_DNA"/>
</dbReference>
<keyword evidence="1" id="KW-0732">Signal</keyword>
<feature type="chain" id="PRO_5016443996" evidence="1">
    <location>
        <begin position="19"/>
        <end position="110"/>
    </location>
</feature>
<dbReference type="AlphaFoldDB" id="A0A2Z2NUZ2"/>
<evidence type="ECO:0000256" key="1">
    <source>
        <dbReference type="SAM" id="SignalP"/>
    </source>
</evidence>
<accession>A0A2Z2NUZ2</accession>
<protein>
    <submittedName>
        <fullName evidence="2">Uncharacterized protein</fullName>
    </submittedName>
</protein>
<dbReference type="Proteomes" id="UP000250079">
    <property type="component" value="Chromosome"/>
</dbReference>
<name>A0A2Z2NUZ2_9GAMM</name>
<sequence length="110" mass="12039">MIRLLIAGAFFLSANLGASSVNVDIRDIITGSDKILIGTIKSASPNERVLLILYKLAHAYEPNYSQGIFLILPDGTVVNKTGEQLIGIKSQCLPQNQYIKGKLIMQQLHT</sequence>
<reference evidence="2 3" key="1">
    <citation type="submission" date="2016-12" db="EMBL/GenBank/DDBJ databases">
        <authorList>
            <person name="Song W.-J."/>
            <person name="Kurnit D.M."/>
        </authorList>
    </citation>
    <scope>NUCLEOTIDE SEQUENCE [LARGE SCALE GENOMIC DNA]</scope>
    <source>
        <strain evidence="2 3">IMCC3135</strain>
    </source>
</reference>
<feature type="signal peptide" evidence="1">
    <location>
        <begin position="1"/>
        <end position="18"/>
    </location>
</feature>
<dbReference type="KEGG" id="gai:IMCC3135_18810"/>
<organism evidence="2 3">
    <name type="scientific">Granulosicoccus antarcticus IMCC3135</name>
    <dbReference type="NCBI Taxonomy" id="1192854"/>
    <lineage>
        <taxon>Bacteria</taxon>
        <taxon>Pseudomonadati</taxon>
        <taxon>Pseudomonadota</taxon>
        <taxon>Gammaproteobacteria</taxon>
        <taxon>Chromatiales</taxon>
        <taxon>Granulosicoccaceae</taxon>
        <taxon>Granulosicoccus</taxon>
    </lineage>
</organism>
<dbReference type="RefSeq" id="WP_088918971.1">
    <property type="nucleotide sequence ID" value="NZ_CP018632.1"/>
</dbReference>